<comment type="caution">
    <text evidence="2">The sequence shown here is derived from an EMBL/GenBank/DDBJ whole genome shotgun (WGS) entry which is preliminary data.</text>
</comment>
<evidence type="ECO:0000313" key="3">
    <source>
        <dbReference type="Proteomes" id="UP000235145"/>
    </source>
</evidence>
<evidence type="ECO:0000256" key="1">
    <source>
        <dbReference type="SAM" id="MobiDB-lite"/>
    </source>
</evidence>
<dbReference type="Proteomes" id="UP000235145">
    <property type="component" value="Unassembled WGS sequence"/>
</dbReference>
<keyword evidence="3" id="KW-1185">Reference proteome</keyword>
<name>A0A9R1V9F8_LACSA</name>
<sequence length="108" mass="12640">MSPSDDEMTSCYYMSFQEYVYGEWKSVPSPVRDHFRRQDESLSSMSSSGRFHGRGGHSGKPILEEVLKRLHALEQQVFMNREPTKEFVEEVNNEDLWNNISFEEPAVF</sequence>
<accession>A0A9R1V9F8</accession>
<feature type="compositionally biased region" description="Low complexity" evidence="1">
    <location>
        <begin position="41"/>
        <end position="50"/>
    </location>
</feature>
<reference evidence="2 3" key="1">
    <citation type="journal article" date="2017" name="Nat. Commun.">
        <title>Genome assembly with in vitro proximity ligation data and whole-genome triplication in lettuce.</title>
        <authorList>
            <person name="Reyes-Chin-Wo S."/>
            <person name="Wang Z."/>
            <person name="Yang X."/>
            <person name="Kozik A."/>
            <person name="Arikit S."/>
            <person name="Song C."/>
            <person name="Xia L."/>
            <person name="Froenicke L."/>
            <person name="Lavelle D.O."/>
            <person name="Truco M.J."/>
            <person name="Xia R."/>
            <person name="Zhu S."/>
            <person name="Xu C."/>
            <person name="Xu H."/>
            <person name="Xu X."/>
            <person name="Cox K."/>
            <person name="Korf I."/>
            <person name="Meyers B.C."/>
            <person name="Michelmore R.W."/>
        </authorList>
    </citation>
    <scope>NUCLEOTIDE SEQUENCE [LARGE SCALE GENOMIC DNA]</scope>
    <source>
        <strain evidence="3">cv. Salinas</strain>
        <tissue evidence="2">Seedlings</tissue>
    </source>
</reference>
<proteinExistence type="predicted"/>
<feature type="region of interest" description="Disordered" evidence="1">
    <location>
        <begin position="37"/>
        <end position="57"/>
    </location>
</feature>
<dbReference type="AlphaFoldDB" id="A0A9R1V9F8"/>
<protein>
    <submittedName>
        <fullName evidence="2">Uncharacterized protein</fullName>
    </submittedName>
</protein>
<gene>
    <name evidence="2" type="ORF">LSAT_V11C600298980</name>
</gene>
<evidence type="ECO:0000313" key="2">
    <source>
        <dbReference type="EMBL" id="KAJ0200718.1"/>
    </source>
</evidence>
<organism evidence="2 3">
    <name type="scientific">Lactuca sativa</name>
    <name type="common">Garden lettuce</name>
    <dbReference type="NCBI Taxonomy" id="4236"/>
    <lineage>
        <taxon>Eukaryota</taxon>
        <taxon>Viridiplantae</taxon>
        <taxon>Streptophyta</taxon>
        <taxon>Embryophyta</taxon>
        <taxon>Tracheophyta</taxon>
        <taxon>Spermatophyta</taxon>
        <taxon>Magnoliopsida</taxon>
        <taxon>eudicotyledons</taxon>
        <taxon>Gunneridae</taxon>
        <taxon>Pentapetalae</taxon>
        <taxon>asterids</taxon>
        <taxon>campanulids</taxon>
        <taxon>Asterales</taxon>
        <taxon>Asteraceae</taxon>
        <taxon>Cichorioideae</taxon>
        <taxon>Cichorieae</taxon>
        <taxon>Lactucinae</taxon>
        <taxon>Lactuca</taxon>
    </lineage>
</organism>
<dbReference type="EMBL" id="NBSK02000006">
    <property type="protein sequence ID" value="KAJ0200718.1"/>
    <property type="molecule type" value="Genomic_DNA"/>
</dbReference>